<dbReference type="Proteomes" id="UP000253918">
    <property type="component" value="Unassembled WGS sequence"/>
</dbReference>
<evidence type="ECO:0008006" key="3">
    <source>
        <dbReference type="Google" id="ProtNLM"/>
    </source>
</evidence>
<dbReference type="AlphaFoldDB" id="A0A369VRG7"/>
<dbReference type="RefSeq" id="WP_114688936.1">
    <property type="nucleotide sequence ID" value="NZ_QQNB01000005.1"/>
</dbReference>
<proteinExistence type="predicted"/>
<reference evidence="1 2" key="1">
    <citation type="submission" date="2018-07" db="EMBL/GenBank/DDBJ databases">
        <title>a novel species of Sphingomonas isolated from the rhizosphere soil of Araceae plant.</title>
        <authorList>
            <person name="Zhiyong W."/>
            <person name="Qinglan Z."/>
            <person name="Zhiwei F."/>
            <person name="Ding X."/>
            <person name="Gejiao W."/>
            <person name="Shixue Z."/>
        </authorList>
    </citation>
    <scope>NUCLEOTIDE SEQUENCE [LARGE SCALE GENOMIC DNA]</scope>
    <source>
        <strain evidence="1 2">WZY 27</strain>
    </source>
</reference>
<protein>
    <recommendedName>
        <fullName evidence="3">DUF1127 domain-containing protein</fullName>
    </recommendedName>
</protein>
<sequence length="65" mass="7475">MPISLEHHLAIATRDYAALSRFAVRRERFLDALDWTALEEQFAREASMTDDLINEDLRASSDADH</sequence>
<comment type="caution">
    <text evidence="1">The sequence shown here is derived from an EMBL/GenBank/DDBJ whole genome shotgun (WGS) entry which is preliminary data.</text>
</comment>
<evidence type="ECO:0000313" key="2">
    <source>
        <dbReference type="Proteomes" id="UP000253918"/>
    </source>
</evidence>
<name>A0A369VRG7_9SPHN</name>
<organism evidence="1 2">
    <name type="scientific">Sphingomonas aracearum</name>
    <dbReference type="NCBI Taxonomy" id="2283317"/>
    <lineage>
        <taxon>Bacteria</taxon>
        <taxon>Pseudomonadati</taxon>
        <taxon>Pseudomonadota</taxon>
        <taxon>Alphaproteobacteria</taxon>
        <taxon>Sphingomonadales</taxon>
        <taxon>Sphingomonadaceae</taxon>
        <taxon>Sphingomonas</taxon>
    </lineage>
</organism>
<gene>
    <name evidence="1" type="ORF">DVW87_16670</name>
</gene>
<accession>A0A369VRG7</accession>
<dbReference type="EMBL" id="QQNB01000005">
    <property type="protein sequence ID" value="RDE04265.1"/>
    <property type="molecule type" value="Genomic_DNA"/>
</dbReference>
<dbReference type="OrthoDB" id="7585382at2"/>
<evidence type="ECO:0000313" key="1">
    <source>
        <dbReference type="EMBL" id="RDE04265.1"/>
    </source>
</evidence>
<keyword evidence="2" id="KW-1185">Reference proteome</keyword>